<evidence type="ECO:0000256" key="1">
    <source>
        <dbReference type="SAM" id="MobiDB-lite"/>
    </source>
</evidence>
<organism evidence="4">
    <name type="scientific">marine metagenome</name>
    <dbReference type="NCBI Taxonomy" id="408172"/>
    <lineage>
        <taxon>unclassified sequences</taxon>
        <taxon>metagenomes</taxon>
        <taxon>ecological metagenomes</taxon>
    </lineage>
</organism>
<evidence type="ECO:0000313" key="4">
    <source>
        <dbReference type="EMBL" id="SVB11490.1"/>
    </source>
</evidence>
<sequence>MMKKGRNSALFYYISFNDYLTYRWCQMVKQTTLLFSLIPVTLIVILSANQSASKNFGKISLPLGKVEVQSGGAGDWTKAKPNFPVKEGDIIRTLAKSRCEITLVGGGKVRIGENAELVLSAANVKPMEKNFNASLKKGNIWVSAKAAFGEKKNVSVRTPTAVAAIRGTKYRAKAGEDESEVLVYDGKVDVNAAKNVIEERQNRRKSFAPGGPNEKPKFTLGPVTEIKAPTQVSGPYEVTLEEWITLAEGMQINVRKDGKYHMFEFDQGKDADLDFVKWNKELDSKE</sequence>
<name>A0A382BCC3_9ZZZZ</name>
<keyword evidence="2" id="KW-0472">Membrane</keyword>
<keyword evidence="2" id="KW-0812">Transmembrane</keyword>
<evidence type="ECO:0000256" key="2">
    <source>
        <dbReference type="SAM" id="Phobius"/>
    </source>
</evidence>
<dbReference type="AlphaFoldDB" id="A0A382BCC3"/>
<feature type="region of interest" description="Disordered" evidence="1">
    <location>
        <begin position="201"/>
        <end position="220"/>
    </location>
</feature>
<protein>
    <recommendedName>
        <fullName evidence="3">FecR protein domain-containing protein</fullName>
    </recommendedName>
</protein>
<feature type="transmembrane region" description="Helical" evidence="2">
    <location>
        <begin position="31"/>
        <end position="48"/>
    </location>
</feature>
<evidence type="ECO:0000259" key="3">
    <source>
        <dbReference type="Pfam" id="PF04773"/>
    </source>
</evidence>
<dbReference type="EMBL" id="UINC01029183">
    <property type="protein sequence ID" value="SVB11490.1"/>
    <property type="molecule type" value="Genomic_DNA"/>
</dbReference>
<accession>A0A382BCC3</accession>
<dbReference type="PANTHER" id="PTHR38731">
    <property type="entry name" value="LIPL45-RELATED LIPOPROTEIN-RELATED"/>
    <property type="match status" value="1"/>
</dbReference>
<dbReference type="Pfam" id="PF04773">
    <property type="entry name" value="FecR"/>
    <property type="match status" value="1"/>
</dbReference>
<feature type="domain" description="FecR protein" evidence="3">
    <location>
        <begin position="90"/>
        <end position="188"/>
    </location>
</feature>
<proteinExistence type="predicted"/>
<dbReference type="InterPro" id="IPR006860">
    <property type="entry name" value="FecR"/>
</dbReference>
<gene>
    <name evidence="4" type="ORF">METZ01_LOCUS164344</name>
</gene>
<dbReference type="Gene3D" id="2.60.120.1440">
    <property type="match status" value="1"/>
</dbReference>
<reference evidence="4" key="1">
    <citation type="submission" date="2018-05" db="EMBL/GenBank/DDBJ databases">
        <authorList>
            <person name="Lanie J.A."/>
            <person name="Ng W.-L."/>
            <person name="Kazmierczak K.M."/>
            <person name="Andrzejewski T.M."/>
            <person name="Davidsen T.M."/>
            <person name="Wayne K.J."/>
            <person name="Tettelin H."/>
            <person name="Glass J.I."/>
            <person name="Rusch D."/>
            <person name="Podicherti R."/>
            <person name="Tsui H.-C.T."/>
            <person name="Winkler M.E."/>
        </authorList>
    </citation>
    <scope>NUCLEOTIDE SEQUENCE</scope>
</reference>
<keyword evidence="2" id="KW-1133">Transmembrane helix</keyword>